<dbReference type="Gene3D" id="2.60.120.200">
    <property type="match status" value="2"/>
</dbReference>
<comment type="caution">
    <text evidence="2">Lacks conserved residue(s) required for the propagation of feature annotation.</text>
</comment>
<keyword evidence="2" id="KW-0245">EGF-like domain</keyword>
<evidence type="ECO:0000256" key="2">
    <source>
        <dbReference type="PROSITE-ProRule" id="PRU00076"/>
    </source>
</evidence>
<organism evidence="8 9">
    <name type="scientific">Plectus sambesii</name>
    <dbReference type="NCBI Taxonomy" id="2011161"/>
    <lineage>
        <taxon>Eukaryota</taxon>
        <taxon>Metazoa</taxon>
        <taxon>Ecdysozoa</taxon>
        <taxon>Nematoda</taxon>
        <taxon>Chromadorea</taxon>
        <taxon>Plectida</taxon>
        <taxon>Plectina</taxon>
        <taxon>Plectoidea</taxon>
        <taxon>Plectidae</taxon>
        <taxon>Plectus</taxon>
    </lineage>
</organism>
<feature type="compositionally biased region" description="Basic and acidic residues" evidence="4">
    <location>
        <begin position="138"/>
        <end position="152"/>
    </location>
</feature>
<dbReference type="PROSITE" id="PS00022">
    <property type="entry name" value="EGF_1"/>
    <property type="match status" value="1"/>
</dbReference>
<proteinExistence type="predicted"/>
<keyword evidence="1 2" id="KW-1015">Disulfide bond</keyword>
<keyword evidence="5" id="KW-0732">Signal</keyword>
<dbReference type="SMART" id="SM00282">
    <property type="entry name" value="LamG"/>
    <property type="match status" value="2"/>
</dbReference>
<name>A0A914UPX7_9BILA</name>
<feature type="signal peptide" evidence="5">
    <location>
        <begin position="1"/>
        <end position="25"/>
    </location>
</feature>
<feature type="domain" description="Laminin G" evidence="6">
    <location>
        <begin position="222"/>
        <end position="397"/>
    </location>
</feature>
<dbReference type="Proteomes" id="UP000887566">
    <property type="component" value="Unplaced"/>
</dbReference>
<dbReference type="PANTHER" id="PTHR15036">
    <property type="entry name" value="PIKACHURIN-LIKE PROTEIN"/>
    <property type="match status" value="1"/>
</dbReference>
<dbReference type="PROSITE" id="PS50026">
    <property type="entry name" value="EGF_3"/>
    <property type="match status" value="1"/>
</dbReference>
<feature type="region of interest" description="Disordered" evidence="4">
    <location>
        <begin position="113"/>
        <end position="152"/>
    </location>
</feature>
<feature type="compositionally biased region" description="Acidic residues" evidence="4">
    <location>
        <begin position="185"/>
        <end position="200"/>
    </location>
</feature>
<dbReference type="SUPFAM" id="SSF49899">
    <property type="entry name" value="Concanavalin A-like lectins/glucanases"/>
    <property type="match status" value="2"/>
</dbReference>
<dbReference type="InterPro" id="IPR001791">
    <property type="entry name" value="Laminin_G"/>
</dbReference>
<evidence type="ECO:0000259" key="7">
    <source>
        <dbReference type="PROSITE" id="PS50026"/>
    </source>
</evidence>
<dbReference type="InterPro" id="IPR000742">
    <property type="entry name" value="EGF"/>
</dbReference>
<evidence type="ECO:0000256" key="3">
    <source>
        <dbReference type="PROSITE-ProRule" id="PRU00122"/>
    </source>
</evidence>
<dbReference type="CDD" id="cd00110">
    <property type="entry name" value="LamG"/>
    <property type="match status" value="2"/>
</dbReference>
<dbReference type="InterPro" id="IPR013320">
    <property type="entry name" value="ConA-like_dom_sf"/>
</dbReference>
<evidence type="ECO:0000256" key="4">
    <source>
        <dbReference type="SAM" id="MobiDB-lite"/>
    </source>
</evidence>
<dbReference type="InterPro" id="IPR050372">
    <property type="entry name" value="Neurexin-related_CASP"/>
</dbReference>
<evidence type="ECO:0000313" key="8">
    <source>
        <dbReference type="Proteomes" id="UP000887566"/>
    </source>
</evidence>
<dbReference type="WBParaSite" id="PSAMB.scaffold1167size35082.g11413.t1">
    <property type="protein sequence ID" value="PSAMB.scaffold1167size35082.g11413.t1"/>
    <property type="gene ID" value="PSAMB.scaffold1167size35082.g11413"/>
</dbReference>
<keyword evidence="8" id="KW-1185">Reference proteome</keyword>
<dbReference type="PROSITE" id="PS50025">
    <property type="entry name" value="LAM_G_DOMAIN"/>
    <property type="match status" value="2"/>
</dbReference>
<evidence type="ECO:0000256" key="5">
    <source>
        <dbReference type="SAM" id="SignalP"/>
    </source>
</evidence>
<dbReference type="GO" id="GO:0016020">
    <property type="term" value="C:membrane"/>
    <property type="evidence" value="ECO:0007669"/>
    <property type="project" value="UniProtKB-SubCell"/>
</dbReference>
<evidence type="ECO:0000259" key="6">
    <source>
        <dbReference type="PROSITE" id="PS50025"/>
    </source>
</evidence>
<feature type="domain" description="EGF-like" evidence="7">
    <location>
        <begin position="393"/>
        <end position="429"/>
    </location>
</feature>
<dbReference type="PANTHER" id="PTHR15036:SF85">
    <property type="entry name" value="SP2353, ISOFORM A"/>
    <property type="match status" value="1"/>
</dbReference>
<feature type="disulfide bond" evidence="2">
    <location>
        <begin position="419"/>
        <end position="428"/>
    </location>
</feature>
<protein>
    <submittedName>
        <fullName evidence="9">Uncharacterized protein</fullName>
    </submittedName>
</protein>
<evidence type="ECO:0000256" key="1">
    <source>
        <dbReference type="ARBA" id="ARBA00023157"/>
    </source>
</evidence>
<dbReference type="CDD" id="cd00054">
    <property type="entry name" value="EGF_CA"/>
    <property type="match status" value="1"/>
</dbReference>
<dbReference type="Pfam" id="PF02210">
    <property type="entry name" value="Laminin_G_2"/>
    <property type="match status" value="2"/>
</dbReference>
<dbReference type="AlphaFoldDB" id="A0A914UPX7"/>
<feature type="chain" id="PRO_5037793294" evidence="5">
    <location>
        <begin position="26"/>
        <end position="622"/>
    </location>
</feature>
<feature type="disulfide bond" evidence="3">
    <location>
        <begin position="592"/>
        <end position="619"/>
    </location>
</feature>
<reference evidence="9" key="1">
    <citation type="submission" date="2022-11" db="UniProtKB">
        <authorList>
            <consortium name="WormBaseParasite"/>
        </authorList>
    </citation>
    <scope>IDENTIFICATION</scope>
</reference>
<feature type="domain" description="Laminin G" evidence="6">
    <location>
        <begin position="436"/>
        <end position="619"/>
    </location>
</feature>
<dbReference type="Gene3D" id="2.10.25.10">
    <property type="entry name" value="Laminin"/>
    <property type="match status" value="1"/>
</dbReference>
<accession>A0A914UPX7</accession>
<feature type="region of interest" description="Disordered" evidence="4">
    <location>
        <begin position="185"/>
        <end position="223"/>
    </location>
</feature>
<evidence type="ECO:0000313" key="9">
    <source>
        <dbReference type="WBParaSite" id="PSAMB.scaffold1167size35082.g11413.t1"/>
    </source>
</evidence>
<sequence>MPSTAILPSLFLLAALLTAPLTASAVEEDNTNEIVQTLPIDGSVIIRSDHRLLNAVIDRSSGHADLVPPPNEETIKKTNVVAHSTNSNDQVVSSDRVSIGAIRVALEVNDPGETPAKAIQAPERSNIDDLVEDPDVAVNREEERDNSETEQTKEILQGLDATLFNESAINDNEDPDLTLQRMNDADEEGDQQQQLDDNEDSAPLTHSLDEPSEPIKTINGGIQTPSFAGESYLKHRAPEEFRDYVQVELQFNPTEPNGIIYFEGQAQRDEYVVIYLKDAFVYMQFDLGGGAAQLRSERPVTLHAWHKIEAWRSGRGGILKTDAQPWVETIAPGGFARIAPGHAYLGGAPTDALPSSLQLHGGFHGCIREALLNAKRLQLLLGAESSVDVRECGADPCRPNPCRADGQCAVYHDNYLCLCSHPNTGDHCEQTDDMLHQAIGLLGHGFLKFDQKEVMKHITGDRMDFSMTFKLRNTTQFRYDDDQMLAFAGETENRGDFFKLLVTNTHTIKLMINLGAGVVSLTHDQARLTDADWHTVAVKRTGRKITVAVDDYLPLTTTAPAGAEQLNVYEALYIGGYPIERGLFPGSGLRGCVSNIDLSPTFRIDQVQQAAQAMNVISCERL</sequence>